<evidence type="ECO:0000256" key="1">
    <source>
        <dbReference type="SAM" id="Phobius"/>
    </source>
</evidence>
<proteinExistence type="predicted"/>
<feature type="transmembrane region" description="Helical" evidence="1">
    <location>
        <begin position="99"/>
        <end position="117"/>
    </location>
</feature>
<keyword evidence="3" id="KW-1185">Reference proteome</keyword>
<accession>A0A1Q9E341</accession>
<protein>
    <submittedName>
        <fullName evidence="2">Uncharacterized protein</fullName>
    </submittedName>
</protein>
<feature type="transmembrane region" description="Helical" evidence="1">
    <location>
        <begin position="450"/>
        <end position="469"/>
    </location>
</feature>
<organism evidence="2 3">
    <name type="scientific">Symbiodinium microadriaticum</name>
    <name type="common">Dinoflagellate</name>
    <name type="synonym">Zooxanthella microadriatica</name>
    <dbReference type="NCBI Taxonomy" id="2951"/>
    <lineage>
        <taxon>Eukaryota</taxon>
        <taxon>Sar</taxon>
        <taxon>Alveolata</taxon>
        <taxon>Dinophyceae</taxon>
        <taxon>Suessiales</taxon>
        <taxon>Symbiodiniaceae</taxon>
        <taxon>Symbiodinium</taxon>
    </lineage>
</organism>
<name>A0A1Q9E341_SYMMI</name>
<dbReference type="Proteomes" id="UP000186817">
    <property type="component" value="Unassembled WGS sequence"/>
</dbReference>
<keyword evidence="1" id="KW-0472">Membrane</keyword>
<feature type="transmembrane region" description="Helical" evidence="1">
    <location>
        <begin position="386"/>
        <end position="405"/>
    </location>
</feature>
<keyword evidence="1" id="KW-1133">Transmembrane helix</keyword>
<feature type="transmembrane region" description="Helical" evidence="1">
    <location>
        <begin position="348"/>
        <end position="366"/>
    </location>
</feature>
<sequence>MDGAPLRQSSAKSSTDASRSFEESCCRFVASMAAASPEVVRGIPLFRLVRLAPLYWLRGELQRLHHRSEVVTEFDEFWSHSWQASAGSKCINILMRTNGVPAFLLSMVSVMLATLLARLEILHPRDRFGAAWCVLLGSLVYYSTLLLWRQRRVVFLDLACINQTDRELKAQGIGSLGAILKASKSMSVMWDATYATRLWCMFELAAFLHSRPAESKAEIMVCPPLLGPIRLGIHFGMLLLMLVYWPAVFFGGLKVLGGAAFVCLCWAGHTVRAYWRDVDMMEKQAGQFSIARSLCSCCDAGTECNKLTCDRRIIAACIRAWFGSIAIFEERVHYEERKLLANRLCNNSITYFEMVQAAAPILWLGLDVMATRENMHFKSAELAKDCARWLAIVPFIMKLCLRLTYSLRARCCTVHVDILVSCGIVAVAVALFLLSTIIDLNILQRLIPDPLYANLTSLGIWGLAAALLWRVLPEIQVADEDHGTRLSLGHV</sequence>
<gene>
    <name evidence="2" type="ORF">AK812_SmicGene15396</name>
</gene>
<reference evidence="2 3" key="1">
    <citation type="submission" date="2016-02" db="EMBL/GenBank/DDBJ databases">
        <title>Genome analysis of coral dinoflagellate symbionts highlights evolutionary adaptations to a symbiotic lifestyle.</title>
        <authorList>
            <person name="Aranda M."/>
            <person name="Li Y."/>
            <person name="Liew Y.J."/>
            <person name="Baumgarten S."/>
            <person name="Simakov O."/>
            <person name="Wilson M."/>
            <person name="Piel J."/>
            <person name="Ashoor H."/>
            <person name="Bougouffa S."/>
            <person name="Bajic V.B."/>
            <person name="Ryu T."/>
            <person name="Ravasi T."/>
            <person name="Bayer T."/>
            <person name="Micklem G."/>
            <person name="Kim H."/>
            <person name="Bhak J."/>
            <person name="Lajeunesse T.C."/>
            <person name="Voolstra C.R."/>
        </authorList>
    </citation>
    <scope>NUCLEOTIDE SEQUENCE [LARGE SCALE GENOMIC DNA]</scope>
    <source>
        <strain evidence="2 3">CCMP2467</strain>
    </source>
</reference>
<feature type="transmembrane region" description="Helical" evidence="1">
    <location>
        <begin position="229"/>
        <end position="249"/>
    </location>
</feature>
<comment type="caution">
    <text evidence="2">The sequence shown here is derived from an EMBL/GenBank/DDBJ whole genome shotgun (WGS) entry which is preliminary data.</text>
</comment>
<dbReference type="EMBL" id="LSRX01000280">
    <property type="protein sequence ID" value="OLQ01819.1"/>
    <property type="molecule type" value="Genomic_DNA"/>
</dbReference>
<dbReference type="OrthoDB" id="414250at2759"/>
<evidence type="ECO:0000313" key="2">
    <source>
        <dbReference type="EMBL" id="OLQ01819.1"/>
    </source>
</evidence>
<keyword evidence="1" id="KW-0812">Transmembrane</keyword>
<feature type="transmembrane region" description="Helical" evidence="1">
    <location>
        <begin position="255"/>
        <end position="275"/>
    </location>
</feature>
<dbReference type="AlphaFoldDB" id="A0A1Q9E341"/>
<feature type="transmembrane region" description="Helical" evidence="1">
    <location>
        <begin position="129"/>
        <end position="148"/>
    </location>
</feature>
<feature type="transmembrane region" description="Helical" evidence="1">
    <location>
        <begin position="417"/>
        <end position="438"/>
    </location>
</feature>
<evidence type="ECO:0000313" key="3">
    <source>
        <dbReference type="Proteomes" id="UP000186817"/>
    </source>
</evidence>